<gene>
    <name evidence="1" type="ORF">OTU49_005288</name>
</gene>
<organism evidence="1 2">
    <name type="scientific">Cherax quadricarinatus</name>
    <name type="common">Australian red claw crayfish</name>
    <dbReference type="NCBI Taxonomy" id="27406"/>
    <lineage>
        <taxon>Eukaryota</taxon>
        <taxon>Metazoa</taxon>
        <taxon>Ecdysozoa</taxon>
        <taxon>Arthropoda</taxon>
        <taxon>Crustacea</taxon>
        <taxon>Multicrustacea</taxon>
        <taxon>Malacostraca</taxon>
        <taxon>Eumalacostraca</taxon>
        <taxon>Eucarida</taxon>
        <taxon>Decapoda</taxon>
        <taxon>Pleocyemata</taxon>
        <taxon>Astacidea</taxon>
        <taxon>Parastacoidea</taxon>
        <taxon>Parastacidae</taxon>
        <taxon>Cherax</taxon>
    </lineage>
</organism>
<dbReference type="EMBL" id="JARKIK010000046">
    <property type="protein sequence ID" value="KAK8735732.1"/>
    <property type="molecule type" value="Genomic_DNA"/>
</dbReference>
<keyword evidence="2" id="KW-1185">Reference proteome</keyword>
<reference evidence="1" key="2">
    <citation type="submission" date="2024-01" db="EMBL/GenBank/DDBJ databases">
        <authorList>
            <person name="He J."/>
            <person name="Wang M."/>
            <person name="Zheng J."/>
            <person name="Liu Z."/>
        </authorList>
    </citation>
    <scope>NUCLEOTIDE SEQUENCE</scope>
    <source>
        <strain evidence="1">ZL_2023a</strain>
        <tissue evidence="1">Muscle</tissue>
    </source>
</reference>
<comment type="caution">
    <text evidence="1">The sequence shown here is derived from an EMBL/GenBank/DDBJ whole genome shotgun (WGS) entry which is preliminary data.</text>
</comment>
<protein>
    <submittedName>
        <fullName evidence="1">Uncharacterized protein</fullName>
    </submittedName>
</protein>
<dbReference type="EMBL" id="JARKIK010000046">
    <property type="protein sequence ID" value="KAK8735726.1"/>
    <property type="molecule type" value="Genomic_DNA"/>
</dbReference>
<dbReference type="EMBL" id="JARKIK010000046">
    <property type="protein sequence ID" value="KAK8735723.1"/>
    <property type="molecule type" value="Genomic_DNA"/>
</dbReference>
<evidence type="ECO:0000313" key="1">
    <source>
        <dbReference type="EMBL" id="KAK8735726.1"/>
    </source>
</evidence>
<name>A0AAW0X904_CHEQU</name>
<evidence type="ECO:0000313" key="2">
    <source>
        <dbReference type="Proteomes" id="UP001445076"/>
    </source>
</evidence>
<dbReference type="EMBL" id="JARKIK010000046">
    <property type="protein sequence ID" value="KAK8735729.1"/>
    <property type="molecule type" value="Genomic_DNA"/>
</dbReference>
<proteinExistence type="predicted"/>
<reference evidence="1 2" key="1">
    <citation type="journal article" date="2024" name="BMC Genomics">
        <title>Genome assembly of redclaw crayfish (Cherax quadricarinatus) provides insights into its immune adaptation and hypoxia tolerance.</title>
        <authorList>
            <person name="Liu Z."/>
            <person name="Zheng J."/>
            <person name="Li H."/>
            <person name="Fang K."/>
            <person name="Wang S."/>
            <person name="He J."/>
            <person name="Zhou D."/>
            <person name="Weng S."/>
            <person name="Chi M."/>
            <person name="Gu Z."/>
            <person name="He J."/>
            <person name="Li F."/>
            <person name="Wang M."/>
        </authorList>
    </citation>
    <scope>NUCLEOTIDE SEQUENCE [LARGE SCALE GENOMIC DNA]</scope>
    <source>
        <strain evidence="1">ZL_2023a</strain>
    </source>
</reference>
<sequence length="114" mass="12748">MHNLPIPFSTVPLTFLLTPSQPPKSPIVIWSWVDQCSIHAGHISLETILALFWRMPQYNRFGSRARSVSPPNPAVLPHQCTKHQFRRLCTSHRVPRTAVAVEGGLTSAKSLLKS</sequence>
<accession>A0AAW0X904</accession>
<dbReference type="EMBL" id="JARKIK010000046">
    <property type="protein sequence ID" value="KAK8735727.1"/>
    <property type="molecule type" value="Genomic_DNA"/>
</dbReference>
<dbReference type="Proteomes" id="UP001445076">
    <property type="component" value="Unassembled WGS sequence"/>
</dbReference>
<dbReference type="AlphaFoldDB" id="A0AAW0X904"/>